<evidence type="ECO:0000256" key="2">
    <source>
        <dbReference type="ARBA" id="ARBA00022729"/>
    </source>
</evidence>
<feature type="domain" description="Alpha-2-macroglobulin" evidence="6">
    <location>
        <begin position="1178"/>
        <end position="1267"/>
    </location>
</feature>
<dbReference type="EMBL" id="OOFM01000004">
    <property type="protein sequence ID" value="SPL63536.1"/>
    <property type="molecule type" value="Genomic_DNA"/>
</dbReference>
<dbReference type="InterPro" id="IPR011626">
    <property type="entry name" value="Alpha-macroglobulin_TED"/>
</dbReference>
<dbReference type="GO" id="GO:0006508">
    <property type="term" value="P:proteolysis"/>
    <property type="evidence" value="ECO:0007669"/>
    <property type="project" value="InterPro"/>
</dbReference>
<dbReference type="Gene3D" id="1.50.10.20">
    <property type="match status" value="1"/>
</dbReference>
<evidence type="ECO:0000313" key="8">
    <source>
        <dbReference type="Proteomes" id="UP000246073"/>
    </source>
</evidence>
<dbReference type="RefSeq" id="WP_109367437.1">
    <property type="nucleotide sequence ID" value="NZ_OOFM01000004.1"/>
</dbReference>
<dbReference type="InterPro" id="IPR041246">
    <property type="entry name" value="Bact_MG10"/>
</dbReference>
<evidence type="ECO:0000259" key="6">
    <source>
        <dbReference type="SMART" id="SM01360"/>
    </source>
</evidence>
<dbReference type="InterPro" id="IPR026284">
    <property type="entry name" value="A2MG_proteobact"/>
</dbReference>
<accession>A0A2P9HHH8</accession>
<dbReference type="Gene3D" id="2.60.40.1930">
    <property type="match status" value="1"/>
</dbReference>
<organism evidence="7 8">
    <name type="scientific">Ochrobactrum soli</name>
    <dbReference type="NCBI Taxonomy" id="2448455"/>
    <lineage>
        <taxon>Bacteria</taxon>
        <taxon>Pseudomonadati</taxon>
        <taxon>Pseudomonadota</taxon>
        <taxon>Alphaproteobacteria</taxon>
        <taxon>Hyphomicrobiales</taxon>
        <taxon>Brucellaceae</taxon>
        <taxon>Brucella/Ochrobactrum group</taxon>
        <taxon>Ochrobactrum</taxon>
    </lineage>
</organism>
<evidence type="ECO:0000256" key="4">
    <source>
        <dbReference type="ARBA" id="ARBA00023157"/>
    </source>
</evidence>
<evidence type="ECO:0000256" key="3">
    <source>
        <dbReference type="ARBA" id="ARBA00022737"/>
    </source>
</evidence>
<name>A0A2P9HHH8_9HYPH</name>
<dbReference type="PIRSF" id="PIRSF038980">
    <property type="entry name" value="A2M_bac"/>
    <property type="match status" value="1"/>
</dbReference>
<dbReference type="InterPro" id="IPR021868">
    <property type="entry name" value="Alpha_2_Macroglob_MG3"/>
</dbReference>
<dbReference type="CDD" id="cd02891">
    <property type="entry name" value="A2M_like"/>
    <property type="match status" value="1"/>
</dbReference>
<sequence length="1844" mass="197306">MLNGFKRQLGRALSAQIFLTLAAITGLTAGLAIAPAPSNAAETRRIEITEDSDYFGFDLRTQKNLTLDQCKSTCLGDNACRAFTYNPKVKWCFLKTDFNKLNPSVGSIAGKVVSGAAKDTAKADIGAPPAITFFADNLVDEARRFRTSILAADSSEGLSTLKADAATALANSDPRTAMEKFAAAAGAAPDDSALWTGLALATLATEPSNSEETAKFKRDATSAAWNGYQTSRSKAARADALNAMAQALDRRELSRPALQAYDASLNLVNSASVRAAYEDLKARKGFRIVDHSVDNDNASPRICAQFSEELVKSGADYSSFVTLDSAAPKAIEAKDRQICVEGLEHGRTYSVTFRAGLPAAIGETLPAPVTLSVYVQDRAPSVRFTGDSFVLPAKARRGIPLVSVNMDAAKVKLYRIGDRSLAQLLSGYQFLRQLDGYDVSTVSDQMGAPVWEGEIETAGGELNKEATTSFPIDEALPQRKPGVYVLTAEPIKASGESYDTKATQWFVVSDIGLSTYAGQDGINVFARSLETAEPLSGVKLTLLARNNEVLGEATTDSDGRATFTAGLTRGSGGMVPAVMMANQGEDDFVFLDMARAGFDLSDRGVTGRAAPKALDVYAWTERGIYRAGEVVHAAALARDDASLAVDNLPLTFIFTRPDGVEDRRLVSDSSKVGGHSVDLTLPANAMRGTWNLNIYTDPKQPAVASQMFLVQDFVPDRIEFDLTSDKPEIASGEAANVTVDGRFLYGAPAAGLALEGEVTLSTKRDWDRFEGYYFGLADEGQGEATRLPLDQLPKVGDDGKATFPVVIDDLPSTTRLINAAVTVRMRESGGRAVERKLDLAVRPQGSMIGIRPDFSGDEVPQGGTAKFSFIASDAKGNRTNIDGAVWSLVKVERNYQWYRSGNSWNYEPVTFTKSIATGKIDLKADVEASITQPVDWGRYRLEIETGDASGPASSYEFDAGWYVAATSTETPDGLEIALDKDHYAAGETAKLKVSPRFAGELLITIGAEKLLTTISESVSADGATIDIPVGEDWGAGAYVTATLFRPGSAQESRMPARAIGLKWLKVDPADKQLAVKLTPPEKATPRGTLSVPVSVENAGGEQAYVMVAAVDVGILNLTRYQPPNPDNWFFGQRQLGLELRDMYGRLIDGSLGTTGKLRTGGDGGNMAAEGSPPTEKLVALFSGPVELDSDGKATIDFDIPQFNGTVRVMAVAWTVKAVGHASSDVIVRDPVVITAGLPRFMAPGDQATLRLDIANTDAPDGNYRLSVETSDNLGTEIGSYPDTLALAGGKRHSVAVPLNAQKTGQGNITIRLANDAGLAIEQKLSLPVRPVDLPVTTRQVVSLPANGGSLKIDGGLLSESLLDGAFVSVGVTRSAAFDVPSLLMALDRYPYGCAEQTTSRALPLLYLSEMAAGSEASAGLGDQDELKKRVQDAIYRVLSYQSSSGSFGLWGPGSGDLWLDAYVTDFLTRAREKGYVVPQEALLSSLSNLQNALGYTTDAKEKGNEIAYSLYVLARNKKASVGDLRYYADTQLDNFASPMAIAQLAAGLALYGDQQRSDRVFNVALDRASTNTAFDYNRSDYGSRLRDGAAMLALAAESKPAPKVLPSLVTLVGYERDQAKYLSTQDQAWMLLAARGLKENNAAINLDINGTAHDGAFSERVNGNALEAEPLVLTNRGSDAVDAVVTAVAPPAQSLPAGGEGFNIERAYYTLDGQEANITSINQNERFVVVLKIDDLQQWQSRLLVTDLLPAGLELDNPGLVSSADLGNFPWLESTQAAHLEFRDDRFVAAFDRSAGEKKQIVLAYVVRAVTPGLYTHPAATVEDMYRPQYAARTATGMMEVTAP</sequence>
<dbReference type="SMART" id="SM01359">
    <property type="entry name" value="A2M_N_2"/>
    <property type="match status" value="1"/>
</dbReference>
<dbReference type="GO" id="GO:0005615">
    <property type="term" value="C:extracellular space"/>
    <property type="evidence" value="ECO:0007669"/>
    <property type="project" value="InterPro"/>
</dbReference>
<dbReference type="Pfam" id="PF00024">
    <property type="entry name" value="PAN_1"/>
    <property type="match status" value="1"/>
</dbReference>
<dbReference type="Pfam" id="PF00207">
    <property type="entry name" value="A2M"/>
    <property type="match status" value="1"/>
</dbReference>
<evidence type="ECO:0000313" key="7">
    <source>
        <dbReference type="EMBL" id="SPL63536.1"/>
    </source>
</evidence>
<dbReference type="Pfam" id="PF17973">
    <property type="entry name" value="bMG10"/>
    <property type="match status" value="1"/>
</dbReference>
<dbReference type="InterPro" id="IPR047565">
    <property type="entry name" value="Alpha-macroglob_thiol-ester_cl"/>
</dbReference>
<gene>
    <name evidence="7" type="ORF">OHAE_3468</name>
</gene>
<comment type="similarity">
    <text evidence="1">Belongs to the protease inhibitor I39 (alpha-2-macroglobulin) family. Bacterial alpha-2-macroglobulin subfamily.</text>
</comment>
<dbReference type="CDD" id="cd01100">
    <property type="entry name" value="APPLE_Factor_XI_like"/>
    <property type="match status" value="1"/>
</dbReference>
<dbReference type="SMART" id="SM01360">
    <property type="entry name" value="A2M"/>
    <property type="match status" value="1"/>
</dbReference>
<evidence type="ECO:0000259" key="5">
    <source>
        <dbReference type="SMART" id="SM01359"/>
    </source>
</evidence>
<keyword evidence="2" id="KW-0732">Signal</keyword>
<dbReference type="Pfam" id="PF17972">
    <property type="entry name" value="bMG5"/>
    <property type="match status" value="1"/>
</dbReference>
<dbReference type="Gene3D" id="3.50.4.10">
    <property type="entry name" value="Hepatocyte Growth Factor"/>
    <property type="match status" value="1"/>
</dbReference>
<dbReference type="PANTHER" id="PTHR40094">
    <property type="entry name" value="ALPHA-2-MACROGLOBULIN HOMOLOG"/>
    <property type="match status" value="1"/>
</dbReference>
<reference evidence="8" key="1">
    <citation type="submission" date="2017-12" db="EMBL/GenBank/DDBJ databases">
        <authorList>
            <person name="Diaz M."/>
        </authorList>
    </citation>
    <scope>NUCLEOTIDE SEQUENCE [LARGE SCALE GENOMIC DNA]</scope>
    <source>
        <strain evidence="8">FI11154</strain>
    </source>
</reference>
<dbReference type="InterPro" id="IPR051802">
    <property type="entry name" value="YfhM-like"/>
</dbReference>
<dbReference type="InterPro" id="IPR011625">
    <property type="entry name" value="A2M_N_BRD"/>
</dbReference>
<dbReference type="Pfam" id="PF07703">
    <property type="entry name" value="A2M_BRD"/>
    <property type="match status" value="1"/>
</dbReference>
<dbReference type="Pfam" id="PF11974">
    <property type="entry name" value="bMG3"/>
    <property type="match status" value="1"/>
</dbReference>
<dbReference type="GO" id="GO:0004866">
    <property type="term" value="F:endopeptidase inhibitor activity"/>
    <property type="evidence" value="ECO:0007669"/>
    <property type="project" value="InterPro"/>
</dbReference>
<dbReference type="Proteomes" id="UP000246073">
    <property type="component" value="Unassembled WGS sequence"/>
</dbReference>
<keyword evidence="3" id="KW-0677">Repeat</keyword>
<dbReference type="SMART" id="SM01419">
    <property type="entry name" value="Thiol-ester_cl"/>
    <property type="match status" value="1"/>
</dbReference>
<dbReference type="SUPFAM" id="SSF48239">
    <property type="entry name" value="Terpenoid cyclases/Protein prenyltransferases"/>
    <property type="match status" value="1"/>
</dbReference>
<dbReference type="InterPro" id="IPR049120">
    <property type="entry name" value="A2M_bMG2"/>
</dbReference>
<dbReference type="PANTHER" id="PTHR40094:SF1">
    <property type="entry name" value="UBIQUITIN DOMAIN-CONTAINING PROTEIN"/>
    <property type="match status" value="1"/>
</dbReference>
<dbReference type="SUPFAM" id="SSF57414">
    <property type="entry name" value="Hairpin loop containing domain-like"/>
    <property type="match status" value="1"/>
</dbReference>
<evidence type="ECO:0000256" key="1">
    <source>
        <dbReference type="ARBA" id="ARBA00010556"/>
    </source>
</evidence>
<dbReference type="InterPro" id="IPR000177">
    <property type="entry name" value="Apple"/>
</dbReference>
<dbReference type="InterPro" id="IPR041203">
    <property type="entry name" value="Bact_A2M_MG5"/>
</dbReference>
<dbReference type="InterPro" id="IPR003609">
    <property type="entry name" value="Pan_app"/>
</dbReference>
<dbReference type="InterPro" id="IPR001599">
    <property type="entry name" value="Macroglobln_a2"/>
</dbReference>
<dbReference type="Pfam" id="PF01835">
    <property type="entry name" value="MG2"/>
    <property type="match status" value="1"/>
</dbReference>
<dbReference type="InterPro" id="IPR041462">
    <property type="entry name" value="Bact_A2M_MG6"/>
</dbReference>
<dbReference type="Pfam" id="PF21142">
    <property type="entry name" value="A2M_bMG2"/>
    <property type="match status" value="1"/>
</dbReference>
<proteinExistence type="inferred from homology"/>
<dbReference type="Pfam" id="PF17962">
    <property type="entry name" value="bMG6"/>
    <property type="match status" value="1"/>
</dbReference>
<dbReference type="Pfam" id="PF07678">
    <property type="entry name" value="TED_complement"/>
    <property type="match status" value="1"/>
</dbReference>
<dbReference type="InterPro" id="IPR008930">
    <property type="entry name" value="Terpenoid_cyclase/PrenylTrfase"/>
</dbReference>
<protein>
    <submittedName>
        <fullName evidence="7">PAN domain protein</fullName>
    </submittedName>
</protein>
<keyword evidence="4" id="KW-1015">Disulfide bond</keyword>
<feature type="domain" description="Alpha-2-macroglobulin bait region" evidence="5">
    <location>
        <begin position="974"/>
        <end position="1117"/>
    </location>
</feature>
<dbReference type="InterPro" id="IPR002890">
    <property type="entry name" value="MG2"/>
</dbReference>